<protein>
    <submittedName>
        <fullName evidence="1">Uncharacterized protein</fullName>
    </submittedName>
</protein>
<evidence type="ECO:0000313" key="3">
    <source>
        <dbReference type="Proteomes" id="UP000663854"/>
    </source>
</evidence>
<name>A0A814P2Z6_9BILA</name>
<sequence length="238" mass="27181">MPILQIAFDREQNKYMIVLQSSNVDFALFNLLFNYGIFSSQIQIDSKSHFNNIRNYADVKVTQDKANITRTTISTDHLSSCYCFLLNFHFGGRPYSYLNHHAKFFNLKISAPNLLAILLGNIVIDIKRILSGKQLSVVRTINIIQLKHLKLFICGGVCQDNDVIRNAFSLLLDPDESTSSLISNLFDKESKYLFDNLSNNTIIINPITYLQTSAELQQARGELIDKIQVEYVILNSFM</sequence>
<gene>
    <name evidence="2" type="ORF">JXQ802_LOCUS29465</name>
    <name evidence="1" type="ORF">PYM288_LOCUS19581</name>
</gene>
<comment type="caution">
    <text evidence="1">The sequence shown here is derived from an EMBL/GenBank/DDBJ whole genome shotgun (WGS) entry which is preliminary data.</text>
</comment>
<dbReference type="Proteomes" id="UP000663854">
    <property type="component" value="Unassembled WGS sequence"/>
</dbReference>
<organism evidence="1 3">
    <name type="scientific">Rotaria sordida</name>
    <dbReference type="NCBI Taxonomy" id="392033"/>
    <lineage>
        <taxon>Eukaryota</taxon>
        <taxon>Metazoa</taxon>
        <taxon>Spiralia</taxon>
        <taxon>Gnathifera</taxon>
        <taxon>Rotifera</taxon>
        <taxon>Eurotatoria</taxon>
        <taxon>Bdelloidea</taxon>
        <taxon>Philodinida</taxon>
        <taxon>Philodinidae</taxon>
        <taxon>Rotaria</taxon>
    </lineage>
</organism>
<reference evidence="1" key="1">
    <citation type="submission" date="2021-02" db="EMBL/GenBank/DDBJ databases">
        <authorList>
            <person name="Nowell W R."/>
        </authorList>
    </citation>
    <scope>NUCLEOTIDE SEQUENCE</scope>
</reference>
<dbReference type="EMBL" id="CAJNOL010001155">
    <property type="protein sequence ID" value="CAF1300313.1"/>
    <property type="molecule type" value="Genomic_DNA"/>
</dbReference>
<evidence type="ECO:0000313" key="1">
    <source>
        <dbReference type="EMBL" id="CAF1099237.1"/>
    </source>
</evidence>
<dbReference type="Proteomes" id="UP000663870">
    <property type="component" value="Unassembled WGS sequence"/>
</dbReference>
<proteinExistence type="predicted"/>
<keyword evidence="4" id="KW-1185">Reference proteome</keyword>
<dbReference type="EMBL" id="CAJNOH010000664">
    <property type="protein sequence ID" value="CAF1099237.1"/>
    <property type="molecule type" value="Genomic_DNA"/>
</dbReference>
<dbReference type="AlphaFoldDB" id="A0A814P2Z6"/>
<accession>A0A814P2Z6</accession>
<evidence type="ECO:0000313" key="2">
    <source>
        <dbReference type="EMBL" id="CAF1300313.1"/>
    </source>
</evidence>
<evidence type="ECO:0000313" key="4">
    <source>
        <dbReference type="Proteomes" id="UP000663870"/>
    </source>
</evidence>